<keyword evidence="5" id="KW-0547">Nucleotide-binding</keyword>
<evidence type="ECO:0000256" key="1">
    <source>
        <dbReference type="ARBA" id="ARBA00004651"/>
    </source>
</evidence>
<feature type="transmembrane region" description="Helical" evidence="10">
    <location>
        <begin position="91"/>
        <end position="114"/>
    </location>
</feature>
<feature type="transmembrane region" description="Helical" evidence="10">
    <location>
        <begin position="249"/>
        <end position="271"/>
    </location>
</feature>
<dbReference type="CDD" id="cd06581">
    <property type="entry name" value="TM_PBP1_LivM_like"/>
    <property type="match status" value="1"/>
</dbReference>
<comment type="subcellular location">
    <subcellularLocation>
        <location evidence="1">Cell membrane</location>
        <topology evidence="1">Multi-pass membrane protein</topology>
    </subcellularLocation>
</comment>
<evidence type="ECO:0000256" key="2">
    <source>
        <dbReference type="ARBA" id="ARBA00022448"/>
    </source>
</evidence>
<evidence type="ECO:0000313" key="13">
    <source>
        <dbReference type="Proteomes" id="UP000076959"/>
    </source>
</evidence>
<dbReference type="GO" id="GO:0005886">
    <property type="term" value="C:plasma membrane"/>
    <property type="evidence" value="ECO:0007669"/>
    <property type="project" value="UniProtKB-SubCell"/>
</dbReference>
<evidence type="ECO:0000256" key="8">
    <source>
        <dbReference type="ARBA" id="ARBA00023136"/>
    </source>
</evidence>
<evidence type="ECO:0000256" key="4">
    <source>
        <dbReference type="ARBA" id="ARBA00022692"/>
    </source>
</evidence>
<dbReference type="PANTHER" id="PTHR45772">
    <property type="entry name" value="CONSERVED COMPONENT OF ABC TRANSPORTER FOR NATURAL AMINO ACIDS-RELATED"/>
    <property type="match status" value="1"/>
</dbReference>
<keyword evidence="8 10" id="KW-0472">Membrane</keyword>
<dbReference type="GO" id="GO:0015658">
    <property type="term" value="F:branched-chain amino acid transmembrane transporter activity"/>
    <property type="evidence" value="ECO:0007669"/>
    <property type="project" value="InterPro"/>
</dbReference>
<dbReference type="InterPro" id="IPR003439">
    <property type="entry name" value="ABC_transporter-like_ATP-bd"/>
</dbReference>
<evidence type="ECO:0000313" key="12">
    <source>
        <dbReference type="EMBL" id="OAE99608.1"/>
    </source>
</evidence>
<comment type="caution">
    <text evidence="12">The sequence shown here is derived from an EMBL/GenBank/DDBJ whole genome shotgun (WGS) entry which is preliminary data.</text>
</comment>
<protein>
    <recommendedName>
        <fullName evidence="11">ABC transporter domain-containing protein</fullName>
    </recommendedName>
</protein>
<organism evidence="12 13">
    <name type="scientific">Bradyrhizobium centrolobii</name>
    <dbReference type="NCBI Taxonomy" id="1505087"/>
    <lineage>
        <taxon>Bacteria</taxon>
        <taxon>Pseudomonadati</taxon>
        <taxon>Pseudomonadota</taxon>
        <taxon>Alphaproteobacteria</taxon>
        <taxon>Hyphomicrobiales</taxon>
        <taxon>Nitrobacteraceae</taxon>
        <taxon>Bradyrhizobium</taxon>
    </lineage>
</organism>
<evidence type="ECO:0000256" key="3">
    <source>
        <dbReference type="ARBA" id="ARBA00022475"/>
    </source>
</evidence>
<keyword evidence="4 10" id="KW-0812">Transmembrane</keyword>
<sequence>MSVLGRARRSLAIFGVSVLLVAFLLASPVVLGEYAQQILSQAFLFAIAAVTVDLLWGYTGILTFGQSAFFGIGVYTVAIALAYYVDGTLATAGAIFAAMVGAALAGAAIGWLSFWDRASPIYVAIVTLALPVVFTQIILSGGAYTGSSSGLPIPAPFLSITQWYYIAGGLLLVVTIGAYVFVSSDAGRVMVAIRENEERCRYLGLNTSRFKIRLMAACSAVAAMAGGFYVLFSSVAAHSYGDFVFGTELVVWTALGGRGTLVGPIFGTVGVNYVSAVLGGNLPFIWLLFVGFAFVLSVVYLPQGLVPAIGYGLSASARSIGRLLRQRPETAVAGWRLEPWAAEVPTVVRSGAGVPRQNGVIGATEEVPALEMQDVGMQYGSLVALRGVTLTACRGEVVGIIGPNGAGKTTLLRCIADGRERSAGEVLVNGHSIGRLPPQGCVALGVSRKFQTPNVFDALTVLDCLCVARSYRQPVSAWRRSRTVELPEPALHAVEVSGLMSMLNEQAGHLSHGAKQALELAMVLAQEPTVLLLDEPTAGLTLDERVAIGTVLTELAHGHRLCILLIEHDLDFVRNISTRLVVLHRGEIRLDGPLSETADSELIRSIYVGAAK</sequence>
<dbReference type="InterPro" id="IPR051120">
    <property type="entry name" value="ABC_AA/LPS_Transport"/>
</dbReference>
<evidence type="ECO:0000256" key="9">
    <source>
        <dbReference type="ARBA" id="ARBA00024722"/>
    </source>
</evidence>
<dbReference type="PROSITE" id="PS50893">
    <property type="entry name" value="ABC_TRANSPORTER_2"/>
    <property type="match status" value="1"/>
</dbReference>
<dbReference type="SUPFAM" id="SSF52540">
    <property type="entry name" value="P-loop containing nucleoside triphosphate hydrolases"/>
    <property type="match status" value="1"/>
</dbReference>
<reference evidence="12 13" key="1">
    <citation type="submission" date="2016-03" db="EMBL/GenBank/DDBJ databases">
        <title>Draft Genome Sequence of the Strain BR 10245 (Bradyrhizobium sp.) isolated from nodules of Centrolobium paraense.</title>
        <authorList>
            <person name="Simoes-Araujo J.L.Sr."/>
            <person name="Barauna A.C."/>
            <person name="Silva K."/>
            <person name="Zilli J.E."/>
        </authorList>
    </citation>
    <scope>NUCLEOTIDE SEQUENCE [LARGE SCALE GENOMIC DNA]</scope>
    <source>
        <strain evidence="12 13">BR 10245</strain>
    </source>
</reference>
<dbReference type="Pfam" id="PF00005">
    <property type="entry name" value="ABC_tran"/>
    <property type="match status" value="1"/>
</dbReference>
<feature type="transmembrane region" description="Helical" evidence="10">
    <location>
        <begin position="121"/>
        <end position="143"/>
    </location>
</feature>
<feature type="transmembrane region" description="Helical" evidence="10">
    <location>
        <begin position="283"/>
        <end position="301"/>
    </location>
</feature>
<keyword evidence="6" id="KW-0067">ATP-binding</keyword>
<gene>
    <name evidence="12" type="ORF">AYJ54_33125</name>
</gene>
<feature type="domain" description="ABC transporter" evidence="11">
    <location>
        <begin position="370"/>
        <end position="610"/>
    </location>
</feature>
<evidence type="ECO:0000256" key="5">
    <source>
        <dbReference type="ARBA" id="ARBA00022741"/>
    </source>
</evidence>
<keyword evidence="3" id="KW-1003">Cell membrane</keyword>
<keyword evidence="7 10" id="KW-1133">Transmembrane helix</keyword>
<keyword evidence="2" id="KW-0813">Transport</keyword>
<evidence type="ECO:0000259" key="11">
    <source>
        <dbReference type="PROSITE" id="PS50893"/>
    </source>
</evidence>
<dbReference type="AlphaFoldDB" id="A0A176Y7P8"/>
<dbReference type="InterPro" id="IPR027417">
    <property type="entry name" value="P-loop_NTPase"/>
</dbReference>
<evidence type="ECO:0000256" key="7">
    <source>
        <dbReference type="ARBA" id="ARBA00022989"/>
    </source>
</evidence>
<dbReference type="InterPro" id="IPR001851">
    <property type="entry name" value="ABC_transp_permease"/>
</dbReference>
<dbReference type="Pfam" id="PF02653">
    <property type="entry name" value="BPD_transp_2"/>
    <property type="match status" value="1"/>
</dbReference>
<dbReference type="Proteomes" id="UP000076959">
    <property type="component" value="Unassembled WGS sequence"/>
</dbReference>
<dbReference type="GO" id="GO:0005524">
    <property type="term" value="F:ATP binding"/>
    <property type="evidence" value="ECO:0007669"/>
    <property type="project" value="UniProtKB-KW"/>
</dbReference>
<feature type="transmembrane region" description="Helical" evidence="10">
    <location>
        <begin position="214"/>
        <end position="237"/>
    </location>
</feature>
<dbReference type="InterPro" id="IPR003593">
    <property type="entry name" value="AAA+_ATPase"/>
</dbReference>
<dbReference type="EMBL" id="LUUB01000119">
    <property type="protein sequence ID" value="OAE99608.1"/>
    <property type="molecule type" value="Genomic_DNA"/>
</dbReference>
<evidence type="ECO:0000256" key="6">
    <source>
        <dbReference type="ARBA" id="ARBA00022840"/>
    </source>
</evidence>
<name>A0A176Y7P8_9BRAD</name>
<comment type="function">
    <text evidence="9">Involved in beta-(1--&gt;2)glucan export. Transmembrane domains (TMD) form a pore in the inner membrane and the ATP-binding domain (NBD) is responsible for energy generation.</text>
</comment>
<dbReference type="InterPro" id="IPR043428">
    <property type="entry name" value="LivM-like"/>
</dbReference>
<dbReference type="Gene3D" id="3.40.50.300">
    <property type="entry name" value="P-loop containing nucleotide triphosphate hydrolases"/>
    <property type="match status" value="1"/>
</dbReference>
<dbReference type="STRING" id="1505087.AYJ54_33125"/>
<feature type="transmembrane region" description="Helical" evidence="10">
    <location>
        <begin position="68"/>
        <end position="85"/>
    </location>
</feature>
<accession>A0A176Y7P8</accession>
<proteinExistence type="predicted"/>
<evidence type="ECO:0000256" key="10">
    <source>
        <dbReference type="SAM" id="Phobius"/>
    </source>
</evidence>
<feature type="transmembrane region" description="Helical" evidence="10">
    <location>
        <begin position="42"/>
        <end position="61"/>
    </location>
</feature>
<dbReference type="GO" id="GO:0016887">
    <property type="term" value="F:ATP hydrolysis activity"/>
    <property type="evidence" value="ECO:0007669"/>
    <property type="project" value="InterPro"/>
</dbReference>
<feature type="transmembrane region" description="Helical" evidence="10">
    <location>
        <begin position="163"/>
        <end position="182"/>
    </location>
</feature>
<keyword evidence="13" id="KW-1185">Reference proteome</keyword>
<dbReference type="SMART" id="SM00382">
    <property type="entry name" value="AAA"/>
    <property type="match status" value="1"/>
</dbReference>